<feature type="transmembrane region" description="Helical" evidence="1">
    <location>
        <begin position="12"/>
        <end position="38"/>
    </location>
</feature>
<dbReference type="Proteomes" id="UP000650833">
    <property type="component" value="Unassembled WGS sequence"/>
</dbReference>
<evidence type="ECO:0000313" key="3">
    <source>
        <dbReference type="Proteomes" id="UP000650833"/>
    </source>
</evidence>
<protein>
    <submittedName>
        <fullName evidence="2">Uncharacterized protein</fullName>
    </submittedName>
</protein>
<keyword evidence="1" id="KW-1133">Transmembrane helix</keyword>
<organism evidence="2 3">
    <name type="scientific">Mucor plumbeus</name>
    <dbReference type="NCBI Taxonomy" id="97098"/>
    <lineage>
        <taxon>Eukaryota</taxon>
        <taxon>Fungi</taxon>
        <taxon>Fungi incertae sedis</taxon>
        <taxon>Mucoromycota</taxon>
        <taxon>Mucoromycotina</taxon>
        <taxon>Mucoromycetes</taxon>
        <taxon>Mucorales</taxon>
        <taxon>Mucorineae</taxon>
        <taxon>Mucoraceae</taxon>
        <taxon>Mucor</taxon>
    </lineage>
</organism>
<keyword evidence="1" id="KW-0472">Membrane</keyword>
<comment type="caution">
    <text evidence="2">The sequence shown here is derived from an EMBL/GenBank/DDBJ whole genome shotgun (WGS) entry which is preliminary data.</text>
</comment>
<evidence type="ECO:0000256" key="1">
    <source>
        <dbReference type="SAM" id="Phobius"/>
    </source>
</evidence>
<feature type="transmembrane region" description="Helical" evidence="1">
    <location>
        <begin position="58"/>
        <end position="76"/>
    </location>
</feature>
<keyword evidence="1" id="KW-0812">Transmembrane</keyword>
<gene>
    <name evidence="2" type="ORF">INT46_005005</name>
</gene>
<reference evidence="2" key="1">
    <citation type="submission" date="2020-12" db="EMBL/GenBank/DDBJ databases">
        <title>Metabolic potential, ecology and presence of endohyphal bacteria is reflected in genomic diversity of Mucoromycotina.</title>
        <authorList>
            <person name="Muszewska A."/>
            <person name="Okrasinska A."/>
            <person name="Steczkiewicz K."/>
            <person name="Drgas O."/>
            <person name="Orlowska M."/>
            <person name="Perlinska-Lenart U."/>
            <person name="Aleksandrzak-Piekarczyk T."/>
            <person name="Szatraj K."/>
            <person name="Zielenkiewicz U."/>
            <person name="Pilsyk S."/>
            <person name="Malc E."/>
            <person name="Mieczkowski P."/>
            <person name="Kruszewska J.S."/>
            <person name="Biernat P."/>
            <person name="Pawlowska J."/>
        </authorList>
    </citation>
    <scope>NUCLEOTIDE SEQUENCE</scope>
    <source>
        <strain evidence="2">CBS 226.32</strain>
    </source>
</reference>
<name>A0A8H7QEJ6_9FUNG</name>
<evidence type="ECO:0000313" key="2">
    <source>
        <dbReference type="EMBL" id="KAG2191369.1"/>
    </source>
</evidence>
<sequence length="207" mass="23437">MVKFIRVYYLPWHSAIFVTIASIGFLFGSLTSLVLSAMAINGLLSQENYPTIVMAQEGIILAMVVVPMALSCLLSCCDNNSYSGETTLIVQFPLFYMIFDLFAFIFRVGTTGFYLKDQYASYYSKSKQNVYLLETCAVMIMVLLWILSFPFAFSFYTSLFKKRNDVSSTEKLNYSAKQYSLITFLVTVEGWAEKVTDDEETGAVQMT</sequence>
<dbReference type="EMBL" id="JAEPRC010000834">
    <property type="protein sequence ID" value="KAG2191369.1"/>
    <property type="molecule type" value="Genomic_DNA"/>
</dbReference>
<feature type="transmembrane region" description="Helical" evidence="1">
    <location>
        <begin position="130"/>
        <end position="153"/>
    </location>
</feature>
<dbReference type="AlphaFoldDB" id="A0A8H7QEJ6"/>
<dbReference type="OrthoDB" id="2272355at2759"/>
<accession>A0A8H7QEJ6</accession>
<proteinExistence type="predicted"/>
<keyword evidence="3" id="KW-1185">Reference proteome</keyword>
<feature type="transmembrane region" description="Helical" evidence="1">
    <location>
        <begin position="88"/>
        <end position="110"/>
    </location>
</feature>